<dbReference type="EnsemblProtists" id="EOD18442">
    <property type="protein sequence ID" value="EOD18442"/>
    <property type="gene ID" value="EMIHUDRAFT_196712"/>
</dbReference>
<keyword evidence="6" id="KW-1185">Reference proteome</keyword>
<dbReference type="InterPro" id="IPR015894">
    <property type="entry name" value="Guanylate-bd_N"/>
</dbReference>
<dbReference type="Proteomes" id="UP000013827">
    <property type="component" value="Unassembled WGS sequence"/>
</dbReference>
<dbReference type="Gene3D" id="3.40.50.300">
    <property type="entry name" value="P-loop containing nucleotide triphosphate hydrolases"/>
    <property type="match status" value="1"/>
</dbReference>
<reference evidence="5" key="2">
    <citation type="submission" date="2024-10" db="UniProtKB">
        <authorList>
            <consortium name="EnsemblProtists"/>
        </authorList>
    </citation>
    <scope>IDENTIFICATION</scope>
</reference>
<keyword evidence="2" id="KW-0342">GTP-binding</keyword>
<dbReference type="SUPFAM" id="SSF52540">
    <property type="entry name" value="P-loop containing nucleoside triphosphate hydrolases"/>
    <property type="match status" value="1"/>
</dbReference>
<dbReference type="GO" id="GO:0005525">
    <property type="term" value="F:GTP binding"/>
    <property type="evidence" value="ECO:0007669"/>
    <property type="project" value="UniProtKB-KW"/>
</dbReference>
<dbReference type="HOGENOM" id="CLU_1457019_0_0_1"/>
<protein>
    <recommendedName>
        <fullName evidence="4">GB1/RHD3-type G domain-containing protein</fullName>
    </recommendedName>
</protein>
<dbReference type="InterPro" id="IPR030386">
    <property type="entry name" value="G_GB1_RHD3_dom"/>
</dbReference>
<dbReference type="GO" id="GO:0003924">
    <property type="term" value="F:GTPase activity"/>
    <property type="evidence" value="ECO:0007669"/>
    <property type="project" value="InterPro"/>
</dbReference>
<dbReference type="eggNOG" id="KOG2037">
    <property type="taxonomic scope" value="Eukaryota"/>
</dbReference>
<evidence type="ECO:0000256" key="2">
    <source>
        <dbReference type="ARBA" id="ARBA00023134"/>
    </source>
</evidence>
<name>A0A0D3J4K7_EMIH1</name>
<dbReference type="KEGG" id="ehx:EMIHUDRAFT_196712"/>
<dbReference type="PANTHER" id="PTHR10751">
    <property type="entry name" value="GUANYLATE BINDING PROTEIN"/>
    <property type="match status" value="1"/>
</dbReference>
<evidence type="ECO:0000313" key="6">
    <source>
        <dbReference type="Proteomes" id="UP000013827"/>
    </source>
</evidence>
<dbReference type="PaxDb" id="2903-EOD18442"/>
<dbReference type="GeneID" id="19046443"/>
<dbReference type="InterPro" id="IPR027417">
    <property type="entry name" value="P-loop_NTPase"/>
</dbReference>
<evidence type="ECO:0000313" key="5">
    <source>
        <dbReference type="EnsemblProtists" id="EOD18442"/>
    </source>
</evidence>
<dbReference type="AlphaFoldDB" id="A0A0D3J4K7"/>
<keyword evidence="1" id="KW-0547">Nucleotide-binding</keyword>
<evidence type="ECO:0000256" key="3">
    <source>
        <dbReference type="PROSITE-ProRule" id="PRU01052"/>
    </source>
</evidence>
<proteinExistence type="inferred from homology"/>
<dbReference type="STRING" id="2903.R1C864"/>
<comment type="similarity">
    <text evidence="3">Belongs to the TRAFAC class dynamin-like GTPase superfamily. GB1/RHD3 GTPase family.</text>
</comment>
<feature type="domain" description="GB1/RHD3-type G" evidence="4">
    <location>
        <begin position="49"/>
        <end position="186"/>
    </location>
</feature>
<dbReference type="PROSITE" id="PS51715">
    <property type="entry name" value="G_GB1_RHD3"/>
    <property type="match status" value="1"/>
</dbReference>
<evidence type="ECO:0000259" key="4">
    <source>
        <dbReference type="PROSITE" id="PS51715"/>
    </source>
</evidence>
<organism evidence="5 6">
    <name type="scientific">Emiliania huxleyi (strain CCMP1516)</name>
    <dbReference type="NCBI Taxonomy" id="280463"/>
    <lineage>
        <taxon>Eukaryota</taxon>
        <taxon>Haptista</taxon>
        <taxon>Haptophyta</taxon>
        <taxon>Prymnesiophyceae</taxon>
        <taxon>Isochrysidales</taxon>
        <taxon>Noelaerhabdaceae</taxon>
        <taxon>Emiliania</taxon>
    </lineage>
</organism>
<accession>A0A0D3J4K7</accession>
<sequence length="186" mass="19946">MLAPLVAFVVAFPERPQQPQVVQLFRKPQISTGRLEIVEEGLDVLRAQTAPFAIVAAAGPTRTGKSSILDHAFIRGRSGKGSIFDVGDGVVSHTTGIWMTREPMRVGELNIFIIDTEGFGGIGSFTSRTYEANLFGPIRTVLGSVAPAVTSKRCSVGITYMLSSVVIYNTMYPIDANAVKQLEGSA</sequence>
<reference evidence="6" key="1">
    <citation type="journal article" date="2013" name="Nature">
        <title>Pan genome of the phytoplankton Emiliania underpins its global distribution.</title>
        <authorList>
            <person name="Read B.A."/>
            <person name="Kegel J."/>
            <person name="Klute M.J."/>
            <person name="Kuo A."/>
            <person name="Lefebvre S.C."/>
            <person name="Maumus F."/>
            <person name="Mayer C."/>
            <person name="Miller J."/>
            <person name="Monier A."/>
            <person name="Salamov A."/>
            <person name="Young J."/>
            <person name="Aguilar M."/>
            <person name="Claverie J.M."/>
            <person name="Frickenhaus S."/>
            <person name="Gonzalez K."/>
            <person name="Herman E.K."/>
            <person name="Lin Y.C."/>
            <person name="Napier J."/>
            <person name="Ogata H."/>
            <person name="Sarno A.F."/>
            <person name="Shmutz J."/>
            <person name="Schroeder D."/>
            <person name="de Vargas C."/>
            <person name="Verret F."/>
            <person name="von Dassow P."/>
            <person name="Valentin K."/>
            <person name="Van de Peer Y."/>
            <person name="Wheeler G."/>
            <person name="Dacks J.B."/>
            <person name="Delwiche C.F."/>
            <person name="Dyhrman S.T."/>
            <person name="Glockner G."/>
            <person name="John U."/>
            <person name="Richards T."/>
            <person name="Worden A.Z."/>
            <person name="Zhang X."/>
            <person name="Grigoriev I.V."/>
            <person name="Allen A.E."/>
            <person name="Bidle K."/>
            <person name="Borodovsky M."/>
            <person name="Bowler C."/>
            <person name="Brownlee C."/>
            <person name="Cock J.M."/>
            <person name="Elias M."/>
            <person name="Gladyshev V.N."/>
            <person name="Groth M."/>
            <person name="Guda C."/>
            <person name="Hadaegh A."/>
            <person name="Iglesias-Rodriguez M.D."/>
            <person name="Jenkins J."/>
            <person name="Jones B.M."/>
            <person name="Lawson T."/>
            <person name="Leese F."/>
            <person name="Lindquist E."/>
            <person name="Lobanov A."/>
            <person name="Lomsadze A."/>
            <person name="Malik S.B."/>
            <person name="Marsh M.E."/>
            <person name="Mackinder L."/>
            <person name="Mock T."/>
            <person name="Mueller-Roeber B."/>
            <person name="Pagarete A."/>
            <person name="Parker M."/>
            <person name="Probert I."/>
            <person name="Quesneville H."/>
            <person name="Raines C."/>
            <person name="Rensing S.A."/>
            <person name="Riano-Pachon D.M."/>
            <person name="Richier S."/>
            <person name="Rokitta S."/>
            <person name="Shiraiwa Y."/>
            <person name="Soanes D.M."/>
            <person name="van der Giezen M."/>
            <person name="Wahlund T.M."/>
            <person name="Williams B."/>
            <person name="Wilson W."/>
            <person name="Wolfe G."/>
            <person name="Wurch L.L."/>
        </authorList>
    </citation>
    <scope>NUCLEOTIDE SEQUENCE</scope>
</reference>
<dbReference type="RefSeq" id="XP_005770871.1">
    <property type="nucleotide sequence ID" value="XM_005770814.1"/>
</dbReference>
<evidence type="ECO:0000256" key="1">
    <source>
        <dbReference type="ARBA" id="ARBA00022741"/>
    </source>
</evidence>
<dbReference type="Pfam" id="PF02263">
    <property type="entry name" value="GBP"/>
    <property type="match status" value="1"/>
</dbReference>